<evidence type="ECO:0000313" key="2">
    <source>
        <dbReference type="Proteomes" id="UP001152888"/>
    </source>
</evidence>
<organism evidence="1 2">
    <name type="scientific">Acanthoscelides obtectus</name>
    <name type="common">Bean weevil</name>
    <name type="synonym">Bruchus obtectus</name>
    <dbReference type="NCBI Taxonomy" id="200917"/>
    <lineage>
        <taxon>Eukaryota</taxon>
        <taxon>Metazoa</taxon>
        <taxon>Ecdysozoa</taxon>
        <taxon>Arthropoda</taxon>
        <taxon>Hexapoda</taxon>
        <taxon>Insecta</taxon>
        <taxon>Pterygota</taxon>
        <taxon>Neoptera</taxon>
        <taxon>Endopterygota</taxon>
        <taxon>Coleoptera</taxon>
        <taxon>Polyphaga</taxon>
        <taxon>Cucujiformia</taxon>
        <taxon>Chrysomeloidea</taxon>
        <taxon>Chrysomelidae</taxon>
        <taxon>Bruchinae</taxon>
        <taxon>Bruchini</taxon>
        <taxon>Acanthoscelides</taxon>
    </lineage>
</organism>
<keyword evidence="2" id="KW-1185">Reference proteome</keyword>
<comment type="caution">
    <text evidence="1">The sequence shown here is derived from an EMBL/GenBank/DDBJ whole genome shotgun (WGS) entry which is preliminary data.</text>
</comment>
<reference evidence="1" key="1">
    <citation type="submission" date="2022-03" db="EMBL/GenBank/DDBJ databases">
        <authorList>
            <person name="Sayadi A."/>
        </authorList>
    </citation>
    <scope>NUCLEOTIDE SEQUENCE</scope>
</reference>
<dbReference type="EMBL" id="CAKOFQ010008818">
    <property type="protein sequence ID" value="CAH2016109.1"/>
    <property type="molecule type" value="Genomic_DNA"/>
</dbReference>
<proteinExistence type="predicted"/>
<accession>A0A9P0MKY6</accession>
<protein>
    <submittedName>
        <fullName evidence="1">Uncharacterized protein</fullName>
    </submittedName>
</protein>
<evidence type="ECO:0000313" key="1">
    <source>
        <dbReference type="EMBL" id="CAH2016109.1"/>
    </source>
</evidence>
<name>A0A9P0MKY6_ACAOB</name>
<dbReference type="AlphaFoldDB" id="A0A9P0MKY6"/>
<sequence length="45" mass="5240">MNDLDRQLAELALINQAELAPGKKWGLLYRQNPKRISHRCHSRTP</sequence>
<dbReference type="Proteomes" id="UP001152888">
    <property type="component" value="Unassembled WGS sequence"/>
</dbReference>
<gene>
    <name evidence="1" type="ORF">ACAOBT_LOCUS35154</name>
</gene>